<dbReference type="SUPFAM" id="SSF53300">
    <property type="entry name" value="vWA-like"/>
    <property type="match status" value="1"/>
</dbReference>
<dbReference type="EMBL" id="LAZR01004339">
    <property type="protein sequence ID" value="KKN09526.1"/>
    <property type="molecule type" value="Genomic_DNA"/>
</dbReference>
<comment type="caution">
    <text evidence="2">The sequence shown here is derived from an EMBL/GenBank/DDBJ whole genome shotgun (WGS) entry which is preliminary data.</text>
</comment>
<evidence type="ECO:0000259" key="1">
    <source>
        <dbReference type="PROSITE" id="PS50234"/>
    </source>
</evidence>
<dbReference type="AlphaFoldDB" id="A0A0F9Q8H3"/>
<dbReference type="Gene3D" id="3.40.50.410">
    <property type="entry name" value="von Willebrand factor, type A domain"/>
    <property type="match status" value="1"/>
</dbReference>
<dbReference type="InterPro" id="IPR002035">
    <property type="entry name" value="VWF_A"/>
</dbReference>
<dbReference type="InterPro" id="IPR036465">
    <property type="entry name" value="vWFA_dom_sf"/>
</dbReference>
<evidence type="ECO:0000313" key="2">
    <source>
        <dbReference type="EMBL" id="KKN09526.1"/>
    </source>
</evidence>
<dbReference type="PROSITE" id="PS50234">
    <property type="entry name" value="VWFA"/>
    <property type="match status" value="1"/>
</dbReference>
<proteinExistence type="predicted"/>
<accession>A0A0F9Q8H3</accession>
<gene>
    <name evidence="2" type="ORF">LCGC14_1045750</name>
</gene>
<feature type="domain" description="VWFA" evidence="1">
    <location>
        <begin position="1"/>
        <end position="219"/>
    </location>
</feature>
<protein>
    <recommendedName>
        <fullName evidence="1">VWFA domain-containing protein</fullName>
    </recommendedName>
</protein>
<organism evidence="2">
    <name type="scientific">marine sediment metagenome</name>
    <dbReference type="NCBI Taxonomy" id="412755"/>
    <lineage>
        <taxon>unclassified sequences</taxon>
        <taxon>metagenomes</taxon>
        <taxon>ecological metagenomes</taxon>
    </lineage>
</organism>
<sequence>MLPRSDAINIEEFIFYLDLVSDFLKKKSVIKAITAFIKEKGKHNALASYGVVIFQRDENPINLYDLKDADSVTEVINKAWSNKESDKSYLENGLYEILAYIFRKSRTKRKNYRVIIISDTPSKLSGDYYNALYDLLIKAKKFSTFIDIIRVGEEKFYEDDVKLKVISSETHGGTFYCPNEKLLQNILGSLVQNKNEFKVIKSSDAEEILQEDQVFYERLAVDLISLSPEDQEICIICEQELCPICEAHSDEIHKCFNCNAKFHSCCASKYSLAKNIGFKHIFRCPQCETLLKLDEDYVNMIYEEDLEEELPQISEEPLEALIEEEEEEEIIEEVIEDTEEVVEFEPEAPSPPETTKKVKVGGFFGTEITITTKNVQKKQISKTHEIKEEKKESVSISSLKPPRKRGGAKTISLCQICGATIKNSKICPTCGAKVI</sequence>
<name>A0A0F9Q8H3_9ZZZZ</name>
<reference evidence="2" key="1">
    <citation type="journal article" date="2015" name="Nature">
        <title>Complex archaea that bridge the gap between prokaryotes and eukaryotes.</title>
        <authorList>
            <person name="Spang A."/>
            <person name="Saw J.H."/>
            <person name="Jorgensen S.L."/>
            <person name="Zaremba-Niedzwiedzka K."/>
            <person name="Martijn J."/>
            <person name="Lind A.E."/>
            <person name="van Eijk R."/>
            <person name="Schleper C."/>
            <person name="Guy L."/>
            <person name="Ettema T.J."/>
        </authorList>
    </citation>
    <scope>NUCLEOTIDE SEQUENCE</scope>
</reference>